<dbReference type="SUPFAM" id="SSF51735">
    <property type="entry name" value="NAD(P)-binding Rossmann-fold domains"/>
    <property type="match status" value="1"/>
</dbReference>
<dbReference type="Gene3D" id="1.10.1040.50">
    <property type="match status" value="1"/>
</dbReference>
<dbReference type="PANTHER" id="PTHR43612:SF3">
    <property type="entry name" value="TRIFUNCTIONAL ENZYME SUBUNIT ALPHA, MITOCHONDRIAL"/>
    <property type="match status" value="1"/>
</dbReference>
<comment type="similarity">
    <text evidence="14">Belongs to the enoyl-CoA hydratase/isomerase family.</text>
</comment>
<evidence type="ECO:0000256" key="14">
    <source>
        <dbReference type="RuleBase" id="RU003707"/>
    </source>
</evidence>
<dbReference type="GO" id="GO:0004300">
    <property type="term" value="F:enoyl-CoA hydratase activity"/>
    <property type="evidence" value="ECO:0007669"/>
    <property type="project" value="UniProtKB-EC"/>
</dbReference>
<dbReference type="Pfam" id="PF00725">
    <property type="entry name" value="3HCDH"/>
    <property type="match status" value="1"/>
</dbReference>
<evidence type="ECO:0000256" key="12">
    <source>
        <dbReference type="ARBA" id="ARBA00047613"/>
    </source>
</evidence>
<dbReference type="InterPro" id="IPR008927">
    <property type="entry name" value="6-PGluconate_DH-like_C_sf"/>
</dbReference>
<feature type="domain" description="3-hydroxyacyl-CoA dehydrogenase NAD binding" evidence="16">
    <location>
        <begin position="382"/>
        <end position="559"/>
    </location>
</feature>
<evidence type="ECO:0000313" key="18">
    <source>
        <dbReference type="Proteomes" id="UP001174909"/>
    </source>
</evidence>
<dbReference type="GO" id="GO:0006635">
    <property type="term" value="P:fatty acid beta-oxidation"/>
    <property type="evidence" value="ECO:0007669"/>
    <property type="project" value="UniProtKB-ARBA"/>
</dbReference>
<reference evidence="17" key="1">
    <citation type="submission" date="2023-03" db="EMBL/GenBank/DDBJ databases">
        <authorList>
            <person name="Steffen K."/>
            <person name="Cardenas P."/>
        </authorList>
    </citation>
    <scope>NUCLEOTIDE SEQUENCE</scope>
</reference>
<name>A0AA35SD77_GEOBA</name>
<dbReference type="PROSITE" id="PS00166">
    <property type="entry name" value="ENOYL_COA_HYDRATASE"/>
    <property type="match status" value="1"/>
</dbReference>
<dbReference type="InterPro" id="IPR018376">
    <property type="entry name" value="Enoyl-CoA_hyd/isom_CS"/>
</dbReference>
<dbReference type="PANTHER" id="PTHR43612">
    <property type="entry name" value="TRIFUNCTIONAL ENZYME SUBUNIT ALPHA"/>
    <property type="match status" value="1"/>
</dbReference>
<dbReference type="EMBL" id="CASHTH010002229">
    <property type="protein sequence ID" value="CAI8026717.1"/>
    <property type="molecule type" value="Genomic_DNA"/>
</dbReference>
<sequence>AHFCTQLLDLTRWRAFCGLRCDGWTDCTPHWAHLLFRNPDVLLRAVTGASHLKHVECVMKDNVAVVRLNSPDNKVNVLSEEVSKEVTEVMDGVLGNRAAQAVVVISTKPGCFIAGADVNWLDKAGSIKELKEISRGGQAMIQRLEDSGKPVVAAIHGSCLGGGMEVALGCHYRIATRHPKTVLGVPEVMLGLLPGAGGTQRLPKLIGLPDALDLCLTGKNVRADKAKKLGLVDMLVDPLGPGLKSPEEGNIEYLEDVAVGVARNLASGALSLPTRERKWTNMKGLQFNLTTHQRHVRNYVFGQARKKVMKMTNGLYPSPLKIMEVIRAGLEKGPVEGYEAESQGFAELGMSSESKALRSIFFGQNECKKNRFGKPAKPAETLAVLGGGLMGAGIVQVSLQKGYRVVLKDMDEIALNRGYQRVYEGLNGRVKKRAMTNFERDHTLSLLSPQLDHKGFEKADMVIEAVFEDIDLKHKVLRATEAATADHCVFASNTSALPIAKIAAVSKRPEKVVGMHYFSPVDKMPLLEIITTDKTSKETAALAVDVGLKQGKTVIVVKDSPGFYTTRILAPMLAECVRLLQEGLSPQNLDKFSKAFGFPVGMATLADEVGIDVAYHVAQFLLNEFGVRMSGGNPELLKAMVDHGFLGRKSGKGCFNYSGRKGKDKTENKEARELLQQFSIPLNG</sequence>
<feature type="non-terminal residue" evidence="17">
    <location>
        <position position="1"/>
    </location>
</feature>
<proteinExistence type="inferred from homology"/>
<keyword evidence="7" id="KW-0560">Oxidoreductase</keyword>
<keyword evidence="9" id="KW-0443">Lipid metabolism</keyword>
<dbReference type="InterPro" id="IPR029045">
    <property type="entry name" value="ClpP/crotonase-like_dom_sf"/>
</dbReference>
<organism evidence="17 18">
    <name type="scientific">Geodia barretti</name>
    <name type="common">Barrett's horny sponge</name>
    <dbReference type="NCBI Taxonomy" id="519541"/>
    <lineage>
        <taxon>Eukaryota</taxon>
        <taxon>Metazoa</taxon>
        <taxon>Porifera</taxon>
        <taxon>Demospongiae</taxon>
        <taxon>Heteroscleromorpha</taxon>
        <taxon>Tetractinellida</taxon>
        <taxon>Astrophorina</taxon>
        <taxon>Geodiidae</taxon>
        <taxon>Geodia</taxon>
    </lineage>
</organism>
<keyword evidence="11" id="KW-0511">Multifunctional enzyme</keyword>
<dbReference type="SUPFAM" id="SSF48179">
    <property type="entry name" value="6-phosphogluconate dehydrogenase C-terminal domain-like"/>
    <property type="match status" value="1"/>
</dbReference>
<dbReference type="Proteomes" id="UP001174909">
    <property type="component" value="Unassembled WGS sequence"/>
</dbReference>
<evidence type="ECO:0000256" key="13">
    <source>
        <dbReference type="ARBA" id="ARBA00048361"/>
    </source>
</evidence>
<dbReference type="AlphaFoldDB" id="A0AA35SD77"/>
<evidence type="ECO:0000256" key="2">
    <source>
        <dbReference type="ARBA" id="ARBA00005005"/>
    </source>
</evidence>
<dbReference type="CDD" id="cd06558">
    <property type="entry name" value="crotonase-like"/>
    <property type="match status" value="1"/>
</dbReference>
<keyword evidence="6" id="KW-0276">Fatty acid metabolism</keyword>
<comment type="catalytic activity">
    <reaction evidence="1">
        <text>(3S)-hydroxyhexadecanoyl-CoA = (2E)-hexadecenoyl-CoA + H2O</text>
        <dbReference type="Rhea" id="RHEA:31163"/>
        <dbReference type="ChEBI" id="CHEBI:15377"/>
        <dbReference type="ChEBI" id="CHEBI:61526"/>
        <dbReference type="ChEBI" id="CHEBI:62613"/>
    </reaction>
    <physiologicalReaction direction="right-to-left" evidence="1">
        <dbReference type="Rhea" id="RHEA:31165"/>
    </physiologicalReaction>
</comment>
<evidence type="ECO:0000313" key="17">
    <source>
        <dbReference type="EMBL" id="CAI8026717.1"/>
    </source>
</evidence>
<evidence type="ECO:0000259" key="16">
    <source>
        <dbReference type="Pfam" id="PF02737"/>
    </source>
</evidence>
<dbReference type="InterPro" id="IPR036291">
    <property type="entry name" value="NAD(P)-bd_dom_sf"/>
</dbReference>
<dbReference type="FunFam" id="3.40.50.720:FF:000009">
    <property type="entry name" value="Fatty oxidation complex, alpha subunit"/>
    <property type="match status" value="1"/>
</dbReference>
<evidence type="ECO:0000256" key="5">
    <source>
        <dbReference type="ARBA" id="ARBA00012076"/>
    </source>
</evidence>
<dbReference type="GO" id="GO:0016507">
    <property type="term" value="C:mitochondrial fatty acid beta-oxidation multienzyme complex"/>
    <property type="evidence" value="ECO:0007669"/>
    <property type="project" value="TreeGrafter"/>
</dbReference>
<dbReference type="Gene3D" id="3.40.50.720">
    <property type="entry name" value="NAD(P)-binding Rossmann-like Domain"/>
    <property type="match status" value="1"/>
</dbReference>
<keyword evidence="18" id="KW-1185">Reference proteome</keyword>
<feature type="domain" description="3-hydroxyacyl-CoA dehydrogenase C-terminal" evidence="15">
    <location>
        <begin position="562"/>
        <end position="657"/>
    </location>
</feature>
<dbReference type="FunFam" id="3.90.226.10:FF:000011">
    <property type="entry name" value="Fatty acid oxidation complex subunit alpha"/>
    <property type="match status" value="1"/>
</dbReference>
<comment type="similarity">
    <text evidence="4">In the N-terminal section; belongs to the enoyl-CoA hydratase/isomerase family.</text>
</comment>
<dbReference type="InterPro" id="IPR006180">
    <property type="entry name" value="3-OHacyl-CoA_DH_CS"/>
</dbReference>
<keyword evidence="10" id="KW-0456">Lyase</keyword>
<evidence type="ECO:0000259" key="15">
    <source>
        <dbReference type="Pfam" id="PF00725"/>
    </source>
</evidence>
<dbReference type="Pfam" id="PF02737">
    <property type="entry name" value="3HCDH_N"/>
    <property type="match status" value="1"/>
</dbReference>
<accession>A0AA35SD77</accession>
<comment type="pathway">
    <text evidence="2">Lipid metabolism; fatty acid beta-oxidation.</text>
</comment>
<dbReference type="InterPro" id="IPR050136">
    <property type="entry name" value="FA_oxidation_alpha_subunit"/>
</dbReference>
<evidence type="ECO:0000256" key="10">
    <source>
        <dbReference type="ARBA" id="ARBA00023239"/>
    </source>
</evidence>
<dbReference type="PROSITE" id="PS00067">
    <property type="entry name" value="3HCDH"/>
    <property type="match status" value="1"/>
</dbReference>
<evidence type="ECO:0000256" key="1">
    <source>
        <dbReference type="ARBA" id="ARBA00000469"/>
    </source>
</evidence>
<gene>
    <name evidence="17" type="ORF">GBAR_LOCUS15317</name>
</gene>
<evidence type="ECO:0000256" key="9">
    <source>
        <dbReference type="ARBA" id="ARBA00023098"/>
    </source>
</evidence>
<evidence type="ECO:0000256" key="6">
    <source>
        <dbReference type="ARBA" id="ARBA00022832"/>
    </source>
</evidence>
<evidence type="ECO:0000256" key="8">
    <source>
        <dbReference type="ARBA" id="ARBA00023027"/>
    </source>
</evidence>
<dbReference type="GO" id="GO:0016509">
    <property type="term" value="F:long-chain (3S)-3-hydroxyacyl-CoA dehydrogenase (NAD+) activity"/>
    <property type="evidence" value="ECO:0007669"/>
    <property type="project" value="TreeGrafter"/>
</dbReference>
<comment type="catalytic activity">
    <reaction evidence="13">
        <text>(3S)-hydroxydecanoyl-CoA + NAD(+) = 3-oxodecanoyl-CoA + NADH + H(+)</text>
        <dbReference type="Rhea" id="RHEA:31187"/>
        <dbReference type="ChEBI" id="CHEBI:15378"/>
        <dbReference type="ChEBI" id="CHEBI:57540"/>
        <dbReference type="ChEBI" id="CHEBI:57945"/>
        <dbReference type="ChEBI" id="CHEBI:62548"/>
        <dbReference type="ChEBI" id="CHEBI:62616"/>
    </reaction>
    <physiologicalReaction direction="left-to-right" evidence="13">
        <dbReference type="Rhea" id="RHEA:31188"/>
    </physiologicalReaction>
</comment>
<dbReference type="InterPro" id="IPR001753">
    <property type="entry name" value="Enoyl-CoA_hydra/iso"/>
</dbReference>
<dbReference type="Pfam" id="PF00378">
    <property type="entry name" value="ECH_1"/>
    <property type="match status" value="1"/>
</dbReference>
<evidence type="ECO:0000256" key="3">
    <source>
        <dbReference type="ARBA" id="ARBA00007005"/>
    </source>
</evidence>
<comment type="caution">
    <text evidence="17">The sequence shown here is derived from an EMBL/GenBank/DDBJ whole genome shotgun (WGS) entry which is preliminary data.</text>
</comment>
<dbReference type="SUPFAM" id="SSF52096">
    <property type="entry name" value="ClpP/crotonase"/>
    <property type="match status" value="1"/>
</dbReference>
<evidence type="ECO:0000256" key="7">
    <source>
        <dbReference type="ARBA" id="ARBA00023002"/>
    </source>
</evidence>
<comment type="catalytic activity">
    <reaction evidence="12">
        <text>(3S)-hydroxyhexadecanoyl-CoA + NAD(+) = 3-oxohexadecanoyl-CoA + NADH + H(+)</text>
        <dbReference type="Rhea" id="RHEA:31159"/>
        <dbReference type="ChEBI" id="CHEBI:15378"/>
        <dbReference type="ChEBI" id="CHEBI:57349"/>
        <dbReference type="ChEBI" id="CHEBI:57540"/>
        <dbReference type="ChEBI" id="CHEBI:57945"/>
        <dbReference type="ChEBI" id="CHEBI:62613"/>
    </reaction>
    <physiologicalReaction direction="left-to-right" evidence="12">
        <dbReference type="Rhea" id="RHEA:31160"/>
    </physiologicalReaction>
</comment>
<protein>
    <recommendedName>
        <fullName evidence="5">enoyl-CoA hydratase</fullName>
        <ecNumber evidence="5">4.2.1.17</ecNumber>
    </recommendedName>
</protein>
<keyword evidence="8" id="KW-0520">NAD</keyword>
<feature type="non-terminal residue" evidence="17">
    <location>
        <position position="684"/>
    </location>
</feature>
<dbReference type="EC" id="4.2.1.17" evidence="5"/>
<dbReference type="GO" id="GO:0070403">
    <property type="term" value="F:NAD+ binding"/>
    <property type="evidence" value="ECO:0007669"/>
    <property type="project" value="InterPro"/>
</dbReference>
<dbReference type="InterPro" id="IPR006176">
    <property type="entry name" value="3-OHacyl-CoA_DH_NAD-bd"/>
</dbReference>
<evidence type="ECO:0000256" key="11">
    <source>
        <dbReference type="ARBA" id="ARBA00023268"/>
    </source>
</evidence>
<evidence type="ECO:0000256" key="4">
    <source>
        <dbReference type="ARBA" id="ARBA00008750"/>
    </source>
</evidence>
<dbReference type="InterPro" id="IPR006108">
    <property type="entry name" value="3HC_DH_C"/>
</dbReference>
<comment type="similarity">
    <text evidence="3">In the central section; belongs to the 3-hydroxyacyl-CoA dehydrogenase family.</text>
</comment>
<dbReference type="Gene3D" id="3.90.226.10">
    <property type="entry name" value="2-enoyl-CoA Hydratase, Chain A, domain 1"/>
    <property type="match status" value="1"/>
</dbReference>